<proteinExistence type="predicted"/>
<dbReference type="RefSeq" id="WP_380063189.1">
    <property type="nucleotide sequence ID" value="NZ_JBHSEI010000015.1"/>
</dbReference>
<gene>
    <name evidence="1" type="ORF">ACFO0D_17890</name>
</gene>
<name>A0ABV9IFK7_9DEIO</name>
<dbReference type="EMBL" id="JBHSEI010000015">
    <property type="protein sequence ID" value="MFC4640204.1"/>
    <property type="molecule type" value="Genomic_DNA"/>
</dbReference>
<accession>A0ABV9IFK7</accession>
<protein>
    <submittedName>
        <fullName evidence="1">Uncharacterized protein</fullName>
    </submittedName>
</protein>
<dbReference type="Proteomes" id="UP001595952">
    <property type="component" value="Unassembled WGS sequence"/>
</dbReference>
<evidence type="ECO:0000313" key="1">
    <source>
        <dbReference type="EMBL" id="MFC4640204.1"/>
    </source>
</evidence>
<reference evidence="2" key="1">
    <citation type="journal article" date="2019" name="Int. J. Syst. Evol. Microbiol.">
        <title>The Global Catalogue of Microorganisms (GCM) 10K type strain sequencing project: providing services to taxonomists for standard genome sequencing and annotation.</title>
        <authorList>
            <consortium name="The Broad Institute Genomics Platform"/>
            <consortium name="The Broad Institute Genome Sequencing Center for Infectious Disease"/>
            <person name="Wu L."/>
            <person name="Ma J."/>
        </authorList>
    </citation>
    <scope>NUCLEOTIDE SEQUENCE [LARGE SCALE GENOMIC DNA]</scope>
    <source>
        <strain evidence="2">CCUG 55995</strain>
    </source>
</reference>
<evidence type="ECO:0000313" key="2">
    <source>
        <dbReference type="Proteomes" id="UP001595952"/>
    </source>
</evidence>
<sequence length="115" mass="12865">MSEQETAKSARKVRTSRRVSTFYCSNGFGHPGQGGLAGSDISVSPDSDISVADRKSIRTLWLKIAKVFGHLGQLSAAAFGHLGQFRPLFALWDGEYCSRLMMIISFYHHYFFSIR</sequence>
<organism evidence="1 2">
    <name type="scientific">Deinococcus hohokamensis</name>
    <dbReference type="NCBI Taxonomy" id="309883"/>
    <lineage>
        <taxon>Bacteria</taxon>
        <taxon>Thermotogati</taxon>
        <taxon>Deinococcota</taxon>
        <taxon>Deinococci</taxon>
        <taxon>Deinococcales</taxon>
        <taxon>Deinococcaceae</taxon>
        <taxon>Deinococcus</taxon>
    </lineage>
</organism>
<comment type="caution">
    <text evidence="1">The sequence shown here is derived from an EMBL/GenBank/DDBJ whole genome shotgun (WGS) entry which is preliminary data.</text>
</comment>
<keyword evidence="2" id="KW-1185">Reference proteome</keyword>